<organism evidence="1 2">
    <name type="scientific">Cellulomonas edaphi</name>
    <dbReference type="NCBI Taxonomy" id="3053468"/>
    <lineage>
        <taxon>Bacteria</taxon>
        <taxon>Bacillati</taxon>
        <taxon>Actinomycetota</taxon>
        <taxon>Actinomycetes</taxon>
        <taxon>Micrococcales</taxon>
        <taxon>Cellulomonadaceae</taxon>
        <taxon>Cellulomonas</taxon>
    </lineage>
</organism>
<dbReference type="EMBL" id="JAUCGR010000001">
    <property type="protein sequence ID" value="MDM7830222.1"/>
    <property type="molecule type" value="Genomic_DNA"/>
</dbReference>
<evidence type="ECO:0000313" key="1">
    <source>
        <dbReference type="EMBL" id="MDM7830222.1"/>
    </source>
</evidence>
<protein>
    <recommendedName>
        <fullName evidence="3">PE domain-containing protein</fullName>
    </recommendedName>
</protein>
<proteinExistence type="predicted"/>
<comment type="caution">
    <text evidence="1">The sequence shown here is derived from an EMBL/GenBank/DDBJ whole genome shotgun (WGS) entry which is preliminary data.</text>
</comment>
<evidence type="ECO:0008006" key="3">
    <source>
        <dbReference type="Google" id="ProtNLM"/>
    </source>
</evidence>
<keyword evidence="2" id="KW-1185">Reference proteome</keyword>
<reference evidence="1 2" key="1">
    <citation type="submission" date="2023-06" db="EMBL/GenBank/DDBJ databases">
        <title>Cellulomonas sp. MW9 Whole genome sequence.</title>
        <authorList>
            <person name="Park S."/>
        </authorList>
    </citation>
    <scope>NUCLEOTIDE SEQUENCE [LARGE SCALE GENOMIC DNA]</scope>
    <source>
        <strain evidence="1 2">MW9</strain>
    </source>
</reference>
<accession>A0ABT7S3M6</accession>
<gene>
    <name evidence="1" type="ORF">QRT05_02660</name>
</gene>
<evidence type="ECO:0000313" key="2">
    <source>
        <dbReference type="Proteomes" id="UP001321453"/>
    </source>
</evidence>
<sequence>MGDGLAVDTAGLREAGAALRAVAEEFDAANAHSEAVADAVGDADLAAAVRDLAHGWDDRRAEMVQDIAWLARACEAIGEGFENLDRAFAAALRGGS</sequence>
<dbReference type="Proteomes" id="UP001321453">
    <property type="component" value="Unassembled WGS sequence"/>
</dbReference>
<name>A0ABT7S3M6_9CELL</name>
<dbReference type="RefSeq" id="WP_289445017.1">
    <property type="nucleotide sequence ID" value="NZ_JAUCGR010000001.1"/>
</dbReference>